<dbReference type="EMBL" id="JXNT01000014">
    <property type="protein sequence ID" value="ODM15778.1"/>
    <property type="molecule type" value="Genomic_DNA"/>
</dbReference>
<name>A0A1E3B4G9_ASPCR</name>
<proteinExistence type="predicted"/>
<evidence type="ECO:0000313" key="3">
    <source>
        <dbReference type="Proteomes" id="UP000094569"/>
    </source>
</evidence>
<sequence length="147" mass="16660">MNLLDLPAEILENIAKEVRPTNSLAPLALVCSDLHALVVPILYSQFEFAWPQYFMDYSRTAQALHHGLRTLVMDKGLFQPDTACSSCQQSTLQEPAATTTKTTTRRAKYEEETITHSIHASSCWNATGQDTMRTWGTMWYIDRFGSR</sequence>
<organism evidence="2 3">
    <name type="scientific">Aspergillus cristatus</name>
    <name type="common">Chinese Fuzhuan brick tea-fermentation fungus</name>
    <name type="synonym">Eurotium cristatum</name>
    <dbReference type="NCBI Taxonomy" id="573508"/>
    <lineage>
        <taxon>Eukaryota</taxon>
        <taxon>Fungi</taxon>
        <taxon>Dikarya</taxon>
        <taxon>Ascomycota</taxon>
        <taxon>Pezizomycotina</taxon>
        <taxon>Eurotiomycetes</taxon>
        <taxon>Eurotiomycetidae</taxon>
        <taxon>Eurotiales</taxon>
        <taxon>Aspergillaceae</taxon>
        <taxon>Aspergillus</taxon>
        <taxon>Aspergillus subgen. Aspergillus</taxon>
    </lineage>
</organism>
<protein>
    <recommendedName>
        <fullName evidence="1">F-box domain-containing protein</fullName>
    </recommendedName>
</protein>
<dbReference type="OrthoDB" id="3199516at2759"/>
<dbReference type="PROSITE" id="PS50181">
    <property type="entry name" value="FBOX"/>
    <property type="match status" value="1"/>
</dbReference>
<comment type="caution">
    <text evidence="2">The sequence shown here is derived from an EMBL/GenBank/DDBJ whole genome shotgun (WGS) entry which is preliminary data.</text>
</comment>
<accession>A0A1E3B4G9</accession>
<reference evidence="2 3" key="1">
    <citation type="journal article" date="2016" name="BMC Genomics">
        <title>Comparative genomic and transcriptomic analyses of the Fuzhuan brick tea-fermentation fungus Aspergillus cristatus.</title>
        <authorList>
            <person name="Ge Y."/>
            <person name="Wang Y."/>
            <person name="Liu Y."/>
            <person name="Tan Y."/>
            <person name="Ren X."/>
            <person name="Zhang X."/>
            <person name="Hyde K.D."/>
            <person name="Liu Y."/>
            <person name="Liu Z."/>
        </authorList>
    </citation>
    <scope>NUCLEOTIDE SEQUENCE [LARGE SCALE GENOMIC DNA]</scope>
    <source>
        <strain evidence="2 3">GZAAS20.1005</strain>
    </source>
</reference>
<dbReference type="STRING" id="573508.A0A1E3B4G9"/>
<evidence type="ECO:0000313" key="2">
    <source>
        <dbReference type="EMBL" id="ODM15778.1"/>
    </source>
</evidence>
<gene>
    <name evidence="2" type="ORF">SI65_08618</name>
</gene>
<keyword evidence="3" id="KW-1185">Reference proteome</keyword>
<dbReference type="AlphaFoldDB" id="A0A1E3B4G9"/>
<dbReference type="InterPro" id="IPR001810">
    <property type="entry name" value="F-box_dom"/>
</dbReference>
<dbReference type="VEuPathDB" id="FungiDB:SI65_08618"/>
<feature type="domain" description="F-box" evidence="1">
    <location>
        <begin position="1"/>
        <end position="53"/>
    </location>
</feature>
<evidence type="ECO:0000259" key="1">
    <source>
        <dbReference type="PROSITE" id="PS50181"/>
    </source>
</evidence>
<dbReference type="Proteomes" id="UP000094569">
    <property type="component" value="Unassembled WGS sequence"/>
</dbReference>